<evidence type="ECO:0000256" key="12">
    <source>
        <dbReference type="HAMAP-Rule" id="MF_00111"/>
    </source>
</evidence>
<comment type="subcellular location">
    <subcellularLocation>
        <location evidence="1 12">Cytoplasm</location>
    </subcellularLocation>
</comment>
<reference evidence="14" key="1">
    <citation type="submission" date="2020-02" db="EMBL/GenBank/DDBJ databases">
        <authorList>
            <person name="Meier V. D."/>
        </authorList>
    </citation>
    <scope>NUCLEOTIDE SEQUENCE</scope>
    <source>
        <strain evidence="14">AVDCRST_MAG43</strain>
    </source>
</reference>
<dbReference type="InterPro" id="IPR005750">
    <property type="entry name" value="UDP_GlcNAc_COvinyl_MurA"/>
</dbReference>
<name>A0A6J4UPS0_9BACT</name>
<dbReference type="GO" id="GO:0009252">
    <property type="term" value="P:peptidoglycan biosynthetic process"/>
    <property type="evidence" value="ECO:0007669"/>
    <property type="project" value="UniProtKB-UniRule"/>
</dbReference>
<evidence type="ECO:0000256" key="1">
    <source>
        <dbReference type="ARBA" id="ARBA00004496"/>
    </source>
</evidence>
<evidence type="ECO:0000259" key="13">
    <source>
        <dbReference type="Pfam" id="PF00275"/>
    </source>
</evidence>
<dbReference type="UniPathway" id="UPA00219"/>
<evidence type="ECO:0000256" key="5">
    <source>
        <dbReference type="ARBA" id="ARBA00022679"/>
    </source>
</evidence>
<comment type="pathway">
    <text evidence="2 12">Cell wall biogenesis; peptidoglycan biosynthesis.</text>
</comment>
<dbReference type="SUPFAM" id="SSF55205">
    <property type="entry name" value="EPT/RTPC-like"/>
    <property type="match status" value="1"/>
</dbReference>
<dbReference type="PANTHER" id="PTHR43783:SF1">
    <property type="entry name" value="UDP-N-ACETYLGLUCOSAMINE 1-CARBOXYVINYLTRANSFERASE"/>
    <property type="match status" value="1"/>
</dbReference>
<dbReference type="InterPro" id="IPR013792">
    <property type="entry name" value="RNA3'P_cycl/enolpyr_Trfase_a/b"/>
</dbReference>
<evidence type="ECO:0000256" key="2">
    <source>
        <dbReference type="ARBA" id="ARBA00004752"/>
    </source>
</evidence>
<dbReference type="GO" id="GO:0008360">
    <property type="term" value="P:regulation of cell shape"/>
    <property type="evidence" value="ECO:0007669"/>
    <property type="project" value="UniProtKB-KW"/>
</dbReference>
<comment type="similarity">
    <text evidence="10 12">Belongs to the EPSP synthase family. MurA subfamily.</text>
</comment>
<keyword evidence="9 12" id="KW-0961">Cell wall biogenesis/degradation</keyword>
<evidence type="ECO:0000256" key="10">
    <source>
        <dbReference type="ARBA" id="ARBA00038367"/>
    </source>
</evidence>
<feature type="binding site" evidence="12">
    <location>
        <position position="112"/>
    </location>
    <ligand>
        <name>UDP-N-acetyl-alpha-D-glucosamine</name>
        <dbReference type="ChEBI" id="CHEBI:57705"/>
    </ligand>
</feature>
<keyword evidence="5 12" id="KW-0808">Transferase</keyword>
<evidence type="ECO:0000313" key="14">
    <source>
        <dbReference type="EMBL" id="CAA9554967.1"/>
    </source>
</evidence>
<dbReference type="Pfam" id="PF00275">
    <property type="entry name" value="EPSP_synthase"/>
    <property type="match status" value="1"/>
</dbReference>
<dbReference type="InterPro" id="IPR001986">
    <property type="entry name" value="Enolpyruvate_Tfrase_dom"/>
</dbReference>
<dbReference type="EC" id="2.5.1.7" evidence="12"/>
<feature type="binding site" evidence="12">
    <location>
        <position position="346"/>
    </location>
    <ligand>
        <name>UDP-N-acetyl-alpha-D-glucosamine</name>
        <dbReference type="ChEBI" id="CHEBI:57705"/>
    </ligand>
</feature>
<dbReference type="HAMAP" id="MF_00111">
    <property type="entry name" value="MurA"/>
    <property type="match status" value="1"/>
</dbReference>
<dbReference type="NCBIfam" id="TIGR01072">
    <property type="entry name" value="murA"/>
    <property type="match status" value="1"/>
</dbReference>
<keyword evidence="4 12" id="KW-0132">Cell division</keyword>
<accession>A0A6J4UPS0</accession>
<dbReference type="GO" id="GO:0051301">
    <property type="term" value="P:cell division"/>
    <property type="evidence" value="ECO:0007669"/>
    <property type="project" value="UniProtKB-KW"/>
</dbReference>
<proteinExistence type="inferred from homology"/>
<feature type="domain" description="Enolpyruvate transferase" evidence="13">
    <location>
        <begin position="25"/>
        <end position="434"/>
    </location>
</feature>
<keyword evidence="6 12" id="KW-0133">Cell shape</keyword>
<dbReference type="GO" id="GO:0019277">
    <property type="term" value="P:UDP-N-acetylgalactosamine biosynthetic process"/>
    <property type="evidence" value="ECO:0007669"/>
    <property type="project" value="InterPro"/>
</dbReference>
<dbReference type="Gene3D" id="3.65.10.10">
    <property type="entry name" value="Enolpyruvate transferase domain"/>
    <property type="match status" value="2"/>
</dbReference>
<evidence type="ECO:0000256" key="8">
    <source>
        <dbReference type="ARBA" id="ARBA00023306"/>
    </source>
</evidence>
<evidence type="ECO:0000256" key="6">
    <source>
        <dbReference type="ARBA" id="ARBA00022960"/>
    </source>
</evidence>
<dbReference type="CDD" id="cd01555">
    <property type="entry name" value="UdpNAET"/>
    <property type="match status" value="1"/>
</dbReference>
<dbReference type="AlphaFoldDB" id="A0A6J4UPS0"/>
<organism evidence="14">
    <name type="scientific">uncultured Thermomicrobiales bacterium</name>
    <dbReference type="NCBI Taxonomy" id="1645740"/>
    <lineage>
        <taxon>Bacteria</taxon>
        <taxon>Pseudomonadati</taxon>
        <taxon>Thermomicrobiota</taxon>
        <taxon>Thermomicrobia</taxon>
        <taxon>Thermomicrobiales</taxon>
        <taxon>environmental samples</taxon>
    </lineage>
</organism>
<dbReference type="GO" id="GO:0071555">
    <property type="term" value="P:cell wall organization"/>
    <property type="evidence" value="ECO:0007669"/>
    <property type="project" value="UniProtKB-KW"/>
</dbReference>
<dbReference type="EMBL" id="CADCWI010000073">
    <property type="protein sequence ID" value="CAA9554967.1"/>
    <property type="molecule type" value="Genomic_DNA"/>
</dbReference>
<dbReference type="GO" id="GO:0005737">
    <property type="term" value="C:cytoplasm"/>
    <property type="evidence" value="ECO:0007669"/>
    <property type="project" value="UniProtKB-SubCell"/>
</dbReference>
<feature type="active site" description="Proton donor" evidence="12">
    <location>
        <position position="136"/>
    </location>
</feature>
<evidence type="ECO:0000256" key="11">
    <source>
        <dbReference type="ARBA" id="ARBA00047527"/>
    </source>
</evidence>
<dbReference type="PANTHER" id="PTHR43783">
    <property type="entry name" value="UDP-N-ACETYLGLUCOSAMINE 1-CARBOXYVINYLTRANSFERASE"/>
    <property type="match status" value="1"/>
</dbReference>
<comment type="function">
    <text evidence="12">Cell wall formation. Adds enolpyruvyl to UDP-N-acetylglucosamine.</text>
</comment>
<dbReference type="InterPro" id="IPR036968">
    <property type="entry name" value="Enolpyruvate_Tfrase_sf"/>
</dbReference>
<evidence type="ECO:0000256" key="4">
    <source>
        <dbReference type="ARBA" id="ARBA00022618"/>
    </source>
</evidence>
<feature type="binding site" evidence="12">
    <location>
        <begin position="40"/>
        <end position="41"/>
    </location>
    <ligand>
        <name>phosphoenolpyruvate</name>
        <dbReference type="ChEBI" id="CHEBI:58702"/>
    </ligand>
</feature>
<sequence length="459" mass="49624">MVSPLGGTEASARVPDNGTRLLRIRGHRQLRGEVVISGAKNAALKALAATILTSDEVVLNNVPMIADVLSMAELLRSLGARVEIDKVRERVTVRVERVERTDPPAELFKATRASVVVTGPMLAREGRISFALPGGDQIGKRPIDMHLRGFQRMGARIVREDTEILAIADKLQGARIYMDYPSHTGTEALLMASTLATGKTVIANASAEPEIVWLGNMLNRMGARISGLGSPIITVEGVERLHGASEVVLPDRLEAGTYAIAAVITGGEVTLHDVREHHMLPLTEKLLEAGADVWHRDNRMLVRAGTALESVDIQTLPFPGFPTDLQAAFMPLLTQATGVAHVHERVYEDRLRYTDDLIRMGADIRVARFGMNDEFLATSAEVYGPTRLTGTRVTALDIRAAISLVLAGLVADGETELLDAYHIDRGYARFVDKLGALGADIEDTVLASQANIVSSDTIV</sequence>
<dbReference type="GO" id="GO:0008760">
    <property type="term" value="F:UDP-N-acetylglucosamine 1-carboxyvinyltransferase activity"/>
    <property type="evidence" value="ECO:0007669"/>
    <property type="project" value="UniProtKB-UniRule"/>
</dbReference>
<comment type="caution">
    <text evidence="12">Lacks conserved residue(s) required for the propagation of feature annotation.</text>
</comment>
<protein>
    <recommendedName>
        <fullName evidence="12">UDP-N-acetylglucosamine 1-carboxyvinyltransferase</fullName>
        <ecNumber evidence="12">2.5.1.7</ecNumber>
    </recommendedName>
    <alternativeName>
        <fullName evidence="12">Enoylpyruvate transferase</fullName>
    </alternativeName>
    <alternativeName>
        <fullName evidence="12">UDP-N-acetylglucosamine enolpyruvyl transferase</fullName>
        <shortName evidence="12">EPT</shortName>
    </alternativeName>
</protein>
<keyword evidence="7 12" id="KW-0573">Peptidoglycan synthesis</keyword>
<evidence type="ECO:0000256" key="7">
    <source>
        <dbReference type="ARBA" id="ARBA00022984"/>
    </source>
</evidence>
<evidence type="ECO:0000256" key="3">
    <source>
        <dbReference type="ARBA" id="ARBA00022490"/>
    </source>
</evidence>
<keyword evidence="8 12" id="KW-0131">Cell cycle</keyword>
<keyword evidence="3 12" id="KW-0963">Cytoplasm</keyword>
<dbReference type="NCBIfam" id="NF006873">
    <property type="entry name" value="PRK09369.1"/>
    <property type="match status" value="1"/>
</dbReference>
<feature type="binding site" evidence="12">
    <location>
        <position position="324"/>
    </location>
    <ligand>
        <name>UDP-N-acetyl-alpha-D-glucosamine</name>
        <dbReference type="ChEBI" id="CHEBI:57705"/>
    </ligand>
</feature>
<evidence type="ECO:0000256" key="9">
    <source>
        <dbReference type="ARBA" id="ARBA00023316"/>
    </source>
</evidence>
<gene>
    <name evidence="12" type="primary">murA</name>
    <name evidence="14" type="ORF">AVDCRST_MAG43-1380</name>
</gene>
<comment type="catalytic activity">
    <reaction evidence="11 12">
        <text>phosphoenolpyruvate + UDP-N-acetyl-alpha-D-glucosamine = UDP-N-acetyl-3-O-(1-carboxyvinyl)-alpha-D-glucosamine + phosphate</text>
        <dbReference type="Rhea" id="RHEA:18681"/>
        <dbReference type="ChEBI" id="CHEBI:43474"/>
        <dbReference type="ChEBI" id="CHEBI:57705"/>
        <dbReference type="ChEBI" id="CHEBI:58702"/>
        <dbReference type="ChEBI" id="CHEBI:68483"/>
        <dbReference type="EC" id="2.5.1.7"/>
    </reaction>
</comment>
<dbReference type="InterPro" id="IPR050068">
    <property type="entry name" value="MurA_subfamily"/>
</dbReference>